<name>A0A0D2KDE5_HYPSF</name>
<dbReference type="OrthoDB" id="3025211at2759"/>
<evidence type="ECO:0000313" key="2">
    <source>
        <dbReference type="Proteomes" id="UP000054270"/>
    </source>
</evidence>
<dbReference type="AlphaFoldDB" id="A0A0D2KDE5"/>
<accession>A0A0D2KDE5</accession>
<sequence length="187" mass="21697">MALRYAITKADLLPSSKIWLFLWSSKHGPVYSQEPEEYLTTLEQWRCMSAAKHDNTPIFLAVKSEQHVFNGYGAQETCDMLFQALISPLMPTYLICQHPALWLRFKTAVLDYPVGRLRILQEEALPYVSGLRPFHMKRDAHYRFLKHVYSYQRKHVTVNQDMLSLIHELDLVDPTKTIADDGSEKGQ</sequence>
<protein>
    <submittedName>
        <fullName evidence="1">Uncharacterized protein</fullName>
    </submittedName>
</protein>
<dbReference type="Proteomes" id="UP000054270">
    <property type="component" value="Unassembled WGS sequence"/>
</dbReference>
<proteinExistence type="predicted"/>
<keyword evidence="2" id="KW-1185">Reference proteome</keyword>
<organism evidence="1 2">
    <name type="scientific">Hypholoma sublateritium (strain FD-334 SS-4)</name>
    <dbReference type="NCBI Taxonomy" id="945553"/>
    <lineage>
        <taxon>Eukaryota</taxon>
        <taxon>Fungi</taxon>
        <taxon>Dikarya</taxon>
        <taxon>Basidiomycota</taxon>
        <taxon>Agaricomycotina</taxon>
        <taxon>Agaricomycetes</taxon>
        <taxon>Agaricomycetidae</taxon>
        <taxon>Agaricales</taxon>
        <taxon>Agaricineae</taxon>
        <taxon>Strophariaceae</taxon>
        <taxon>Hypholoma</taxon>
    </lineage>
</organism>
<reference evidence="2" key="1">
    <citation type="submission" date="2014-04" db="EMBL/GenBank/DDBJ databases">
        <title>Evolutionary Origins and Diversification of the Mycorrhizal Mutualists.</title>
        <authorList>
            <consortium name="DOE Joint Genome Institute"/>
            <consortium name="Mycorrhizal Genomics Consortium"/>
            <person name="Kohler A."/>
            <person name="Kuo A."/>
            <person name="Nagy L.G."/>
            <person name="Floudas D."/>
            <person name="Copeland A."/>
            <person name="Barry K.W."/>
            <person name="Cichocki N."/>
            <person name="Veneault-Fourrey C."/>
            <person name="LaButti K."/>
            <person name="Lindquist E.A."/>
            <person name="Lipzen A."/>
            <person name="Lundell T."/>
            <person name="Morin E."/>
            <person name="Murat C."/>
            <person name="Riley R."/>
            <person name="Ohm R."/>
            <person name="Sun H."/>
            <person name="Tunlid A."/>
            <person name="Henrissat B."/>
            <person name="Grigoriev I.V."/>
            <person name="Hibbett D.S."/>
            <person name="Martin F."/>
        </authorList>
    </citation>
    <scope>NUCLEOTIDE SEQUENCE [LARGE SCALE GENOMIC DNA]</scope>
    <source>
        <strain evidence="2">FD-334 SS-4</strain>
    </source>
</reference>
<dbReference type="EMBL" id="KN818108">
    <property type="protein sequence ID" value="KJA12587.1"/>
    <property type="molecule type" value="Genomic_DNA"/>
</dbReference>
<evidence type="ECO:0000313" key="1">
    <source>
        <dbReference type="EMBL" id="KJA12587.1"/>
    </source>
</evidence>
<gene>
    <name evidence="1" type="ORF">HYPSUDRAFT_210352</name>
</gene>